<dbReference type="EMBL" id="LAEV01001102">
    <property type="protein sequence ID" value="KKA28887.1"/>
    <property type="molecule type" value="Genomic_DNA"/>
</dbReference>
<reference evidence="8 9" key="1">
    <citation type="submission" date="2015-03" db="EMBL/GenBank/DDBJ databases">
        <authorList>
            <person name="Radwan O."/>
            <person name="Al-Naeli F.A."/>
            <person name="Rendon G.A."/>
            <person name="Fields C."/>
        </authorList>
    </citation>
    <scope>NUCLEOTIDE SEQUENCE [LARGE SCALE GENOMIC DNA]</scope>
    <source>
        <strain evidence="8">CR-DP1</strain>
    </source>
</reference>
<comment type="subcellular location">
    <subcellularLocation>
        <location evidence="1">Nucleus</location>
    </subcellularLocation>
</comment>
<dbReference type="InterPro" id="IPR015943">
    <property type="entry name" value="WD40/YVTN_repeat-like_dom_sf"/>
</dbReference>
<evidence type="ECO:0000313" key="9">
    <source>
        <dbReference type="Proteomes" id="UP000033483"/>
    </source>
</evidence>
<dbReference type="Pfam" id="PF03178">
    <property type="entry name" value="CPSF_A"/>
    <property type="match status" value="1"/>
</dbReference>
<dbReference type="GO" id="GO:0005634">
    <property type="term" value="C:nucleus"/>
    <property type="evidence" value="ECO:0007669"/>
    <property type="project" value="UniProtKB-SubCell"/>
</dbReference>
<accession>A0A0F4ZEF4</accession>
<dbReference type="Pfam" id="PF23726">
    <property type="entry name" value="Beta-prop_RSE1_2nd"/>
    <property type="match status" value="1"/>
</dbReference>
<dbReference type="InterPro" id="IPR058543">
    <property type="entry name" value="Beta-prop_RSE1/DDB1/CPSF1_2nd"/>
</dbReference>
<evidence type="ECO:0000259" key="6">
    <source>
        <dbReference type="Pfam" id="PF10433"/>
    </source>
</evidence>
<proteinExistence type="inferred from homology"/>
<feature type="domain" description="RSE1/DDB1/CPSF1 first beta-propeller" evidence="6">
    <location>
        <begin position="12"/>
        <end position="386"/>
    </location>
</feature>
<dbReference type="Gene3D" id="2.130.10.10">
    <property type="entry name" value="YVTN repeat-like/Quinoprotein amine dehydrogenase"/>
    <property type="match status" value="3"/>
</dbReference>
<dbReference type="PANTHER" id="PTHR10644">
    <property type="entry name" value="DNA REPAIR/RNA PROCESSING CPSF FAMILY"/>
    <property type="match status" value="1"/>
</dbReference>
<dbReference type="SUPFAM" id="SSF50998">
    <property type="entry name" value="Quinoprotein alcohol dehydrogenase-like"/>
    <property type="match status" value="1"/>
</dbReference>
<sequence length="1185" mass="130735">MAYFAPIHRPTSVRHSLTTRFTSEHKDSLVIAYDLLPKKACSKTDANLNSRTTNRLEVWDITDESVSLLDSRAINGTISSVSKLRPYNEHRDLLLIGTTAHNYVTLWWNDLLKHMEVVESITATPADFLRATESSNRAYTDPTGTFVALFLWEGVVSISRLSPKGKILKKAKCLSFLGQVRIPELFVKTVCFLPSTTGPRLAILYQTQNDNEDARLVIYTLTSDDRHMQLRHFQPRDREHMANLEDPHTSILIPVPKEEDENNRYHVRRGTAAQSRAYLGGVIAVGETTVVYTDGLSFETVKVYLSEATLFTSWAQLDTRTYILGDDYGGLHVLCLITEGTWVTRIQVEKFSNTTSRASTLSYLGNNLLYLGSHYADSQILRLNMDRLQFEILSSPNSFHNNAPILDFAIMDMTNRDVETRERPNFASGQARIVTGSGVWSDGSLRSIRSGINTEIYAAMDDFPNVQSLFAIRSVQSEKPDILLVSSLTDTRVFKFGFDGSIEELEFYSALNLGLPTLAAVNHSETASSIIQITSMNVSIVSGLNNAVESSWSPINQIISHGSCNGKFALVVVDGKSIYCLNVITGQEVQHTSGESASGGIDEQVACVSTSQKFPSIGVVGWWKTGIVALINLENDCVITTVSLSRRDGNVAFARDVCLAQVYPKNQAGPSLFVALEDGSVATYTLSPTDFSVIKSSVMIMGSRHARFHVLSYHGPLEGDERPVSDVLVTSDLSSLVYSEPGNDKLIYSATTLDDTTHAITFDSEIFPGAVVLASKGQLMIGVITRNKWTSINKLALGKTVRRLVHFPSRDAFVFTGLSKKVVRNEEVVEATLQLVGEISLEPLSEPFVLQHMGHVQVPESLQILEFEDSIDGHVERLVMGSSIVEADEAEAGGMLTVFGVDDELKPFALVSLALKSPISAVKVHGNLIIVGVSNGIRVFSYTEPSEREGHLQKIATRGSILSPTSIDVRNDIIGASDLTNSACFFKLDLTKAPSDRLKLIGKHRLRLWPTALACVAPHTWIQADAEGNVIVFNIEAQENQLEGADPCSVEYISSMNLGEQVNTIRTLTMANDTRSVLQAQAIMTTAEGGIYLFGILPIQYRTVLFSLQERLTQHVMTLGNFSFAEYRAFRHELQSDKEPVGFVDGELLERFLSMSETMREVVCEGLPISVSEACRIIASLQKLH</sequence>
<name>A0A0F4ZEF4_9PEZI</name>
<dbReference type="InterPro" id="IPR011047">
    <property type="entry name" value="Quinoprotein_ADH-like_sf"/>
</dbReference>
<gene>
    <name evidence="8" type="ORF">TD95_004160</name>
</gene>
<dbReference type="AlphaFoldDB" id="A0A0F4ZEF4"/>
<keyword evidence="9" id="KW-1185">Reference proteome</keyword>
<evidence type="ECO:0000256" key="2">
    <source>
        <dbReference type="ARBA" id="ARBA00007453"/>
    </source>
</evidence>
<dbReference type="Gene3D" id="1.10.150.910">
    <property type="match status" value="1"/>
</dbReference>
<evidence type="ECO:0000256" key="4">
    <source>
        <dbReference type="ARBA" id="ARBA00023242"/>
    </source>
</evidence>
<protein>
    <recommendedName>
        <fullName evidence="3">DNA damage-binding protein 1</fullName>
    </recommendedName>
</protein>
<evidence type="ECO:0000256" key="3">
    <source>
        <dbReference type="ARBA" id="ARBA00014577"/>
    </source>
</evidence>
<dbReference type="InterPro" id="IPR036322">
    <property type="entry name" value="WD40_repeat_dom_sf"/>
</dbReference>
<dbReference type="Pfam" id="PF10433">
    <property type="entry name" value="Beta-prop_RSE1_1st"/>
    <property type="match status" value="1"/>
</dbReference>
<dbReference type="OrthoDB" id="433457at2759"/>
<dbReference type="SUPFAM" id="SSF50978">
    <property type="entry name" value="WD40 repeat-like"/>
    <property type="match status" value="1"/>
</dbReference>
<comment type="similarity">
    <text evidence="2">Belongs to the DDB1 family.</text>
</comment>
<keyword evidence="4" id="KW-0539">Nucleus</keyword>
<evidence type="ECO:0000313" key="8">
    <source>
        <dbReference type="EMBL" id="KKA28887.1"/>
    </source>
</evidence>
<feature type="domain" description="RSE1/DDB1/CPSF1 second beta-propeller" evidence="7">
    <location>
        <begin position="457"/>
        <end position="783"/>
    </location>
</feature>
<dbReference type="GO" id="GO:0003676">
    <property type="term" value="F:nucleic acid binding"/>
    <property type="evidence" value="ECO:0007669"/>
    <property type="project" value="InterPro"/>
</dbReference>
<comment type="caution">
    <text evidence="8">The sequence shown here is derived from an EMBL/GenBank/DDBJ whole genome shotgun (WGS) entry which is preliminary data.</text>
</comment>
<evidence type="ECO:0000256" key="1">
    <source>
        <dbReference type="ARBA" id="ARBA00004123"/>
    </source>
</evidence>
<dbReference type="InterPro" id="IPR050358">
    <property type="entry name" value="RSE1/DDB1/CFT1"/>
</dbReference>
<dbReference type="InterPro" id="IPR004871">
    <property type="entry name" value="RSE1/DDB1/CPSF1_C"/>
</dbReference>
<dbReference type="InterPro" id="IPR018846">
    <property type="entry name" value="Beta-prop_RSE1/DDB1/CPSF1_1st"/>
</dbReference>
<evidence type="ECO:0000259" key="7">
    <source>
        <dbReference type="Pfam" id="PF23726"/>
    </source>
</evidence>
<feature type="domain" description="RSE1/DDB1/CPSF1 C-terminal" evidence="5">
    <location>
        <begin position="857"/>
        <end position="1153"/>
    </location>
</feature>
<evidence type="ECO:0000259" key="5">
    <source>
        <dbReference type="Pfam" id="PF03178"/>
    </source>
</evidence>
<organism evidence="8 9">
    <name type="scientific">Thielaviopsis punctulata</name>
    <dbReference type="NCBI Taxonomy" id="72032"/>
    <lineage>
        <taxon>Eukaryota</taxon>
        <taxon>Fungi</taxon>
        <taxon>Dikarya</taxon>
        <taxon>Ascomycota</taxon>
        <taxon>Pezizomycotina</taxon>
        <taxon>Sordariomycetes</taxon>
        <taxon>Hypocreomycetidae</taxon>
        <taxon>Microascales</taxon>
        <taxon>Ceratocystidaceae</taxon>
        <taxon>Thielaviopsis</taxon>
    </lineage>
</organism>
<dbReference type="Proteomes" id="UP000033483">
    <property type="component" value="Unassembled WGS sequence"/>
</dbReference>